<evidence type="ECO:0000313" key="8">
    <source>
        <dbReference type="Proteomes" id="UP000006238"/>
    </source>
</evidence>
<dbReference type="EC" id="4.4.1.13" evidence="2"/>
<dbReference type="GO" id="GO:0047804">
    <property type="term" value="F:cysteine-S-conjugate beta-lyase activity"/>
    <property type="evidence" value="ECO:0007669"/>
    <property type="project" value="UniProtKB-EC"/>
</dbReference>
<evidence type="ECO:0000256" key="4">
    <source>
        <dbReference type="ARBA" id="ARBA00023239"/>
    </source>
</evidence>
<comment type="similarity">
    <text evidence="5">Belongs to the class-II pyridoxal-phosphate-dependent aminotransferase family. MalY/PatB cystathionine beta-lyase subfamily.</text>
</comment>
<keyword evidence="7" id="KW-0808">Transferase</keyword>
<sequence>MNLKKYLERLVNNMAERNLNFDEIINRKNTDCLKYDFAKRRGMPEDVLPLWIADMDFKTSSYVEDAVIERVKHGIFGYSETGKEYFEAVAGWMKRHHNWDVEERWIIKTPGVVFALAMAVKAFTEPGDAVLIEQPVYYPFSEVINDNGRRIVSNDLVLLEDNRYHIDFEDFEKKIVDNNVKLFLLCSPHNPSGRVFTREELLKLGDICLKHNVIVVSDEIHSDFVFEGEHTVFCNVKKEFENISVICTSPSKTFNLAGMLISNIFIPDRTLRKKFRHQVDAAGISQLSPLGHAAVKAAYVNGEEWYNGVIEYIRNNRKYVKEYTEKNLPGVKVIDGEGTYLTWLDFRGTGIDYEELDRRIIYEAKLWLDSGKIFGASGQDFQRINLAAPRKIIEECMERLKGIVSR</sequence>
<feature type="domain" description="Aminotransferase class I/classII large" evidence="6">
    <location>
        <begin position="47"/>
        <end position="399"/>
    </location>
</feature>
<keyword evidence="3" id="KW-0663">Pyridoxal phosphate</keyword>
<proteinExistence type="inferred from homology"/>
<evidence type="ECO:0000256" key="5">
    <source>
        <dbReference type="ARBA" id="ARBA00037974"/>
    </source>
</evidence>
<comment type="caution">
    <text evidence="7">The sequence shown here is derived from an EMBL/GenBank/DDBJ whole genome shotgun (WGS) entry which is preliminary data.</text>
</comment>
<dbReference type="eggNOG" id="COG1168">
    <property type="taxonomic scope" value="Bacteria"/>
</dbReference>
<dbReference type="Pfam" id="PF00155">
    <property type="entry name" value="Aminotran_1_2"/>
    <property type="match status" value="1"/>
</dbReference>
<evidence type="ECO:0000259" key="6">
    <source>
        <dbReference type="Pfam" id="PF00155"/>
    </source>
</evidence>
<comment type="cofactor">
    <cofactor evidence="1">
        <name>pyridoxal 5'-phosphate</name>
        <dbReference type="ChEBI" id="CHEBI:597326"/>
    </cofactor>
</comment>
<keyword evidence="7" id="KW-0032">Aminotransferase</keyword>
<dbReference type="InterPro" id="IPR004839">
    <property type="entry name" value="Aminotransferase_I/II_large"/>
</dbReference>
<accession>D4RWE2</accession>
<dbReference type="Proteomes" id="UP000006238">
    <property type="component" value="Unassembled WGS sequence"/>
</dbReference>
<evidence type="ECO:0000256" key="3">
    <source>
        <dbReference type="ARBA" id="ARBA00022898"/>
    </source>
</evidence>
<dbReference type="NCBIfam" id="TIGR04350">
    <property type="entry name" value="C_S_lyase_PatB"/>
    <property type="match status" value="1"/>
</dbReference>
<dbReference type="InterPro" id="IPR015424">
    <property type="entry name" value="PyrdxlP-dep_Trfase"/>
</dbReference>
<evidence type="ECO:0000313" key="7">
    <source>
        <dbReference type="EMBL" id="EFF69759.1"/>
    </source>
</evidence>
<dbReference type="InterPro" id="IPR015421">
    <property type="entry name" value="PyrdxlP-dep_Trfase_major"/>
</dbReference>
<keyword evidence="4" id="KW-0456">Lyase</keyword>
<dbReference type="GO" id="GO:0030170">
    <property type="term" value="F:pyridoxal phosphate binding"/>
    <property type="evidence" value="ECO:0007669"/>
    <property type="project" value="InterPro"/>
</dbReference>
<dbReference type="GO" id="GO:0008483">
    <property type="term" value="F:transaminase activity"/>
    <property type="evidence" value="ECO:0007669"/>
    <property type="project" value="UniProtKB-KW"/>
</dbReference>
<dbReference type="AlphaFoldDB" id="D4RWE2"/>
<dbReference type="Gene3D" id="3.90.1150.10">
    <property type="entry name" value="Aspartate Aminotransferase, domain 1"/>
    <property type="match status" value="1"/>
</dbReference>
<keyword evidence="8" id="KW-1185">Reference proteome</keyword>
<dbReference type="SUPFAM" id="SSF53383">
    <property type="entry name" value="PLP-dependent transferases"/>
    <property type="match status" value="1"/>
</dbReference>
<dbReference type="PANTHER" id="PTHR43525">
    <property type="entry name" value="PROTEIN MALY"/>
    <property type="match status" value="1"/>
</dbReference>
<dbReference type="Gene3D" id="3.40.640.10">
    <property type="entry name" value="Type I PLP-dependent aspartate aminotransferase-like (Major domain)"/>
    <property type="match status" value="1"/>
</dbReference>
<organism evidence="7 8">
    <name type="scientific">Eshraghiella crossota DSM 2876</name>
    <dbReference type="NCBI Taxonomy" id="511680"/>
    <lineage>
        <taxon>Bacteria</taxon>
        <taxon>Bacillati</taxon>
        <taxon>Bacillota</taxon>
        <taxon>Clostridia</taxon>
        <taxon>Lachnospirales</taxon>
        <taxon>Lachnospiraceae</taxon>
        <taxon>Eshraghiella</taxon>
    </lineage>
</organism>
<evidence type="ECO:0000256" key="1">
    <source>
        <dbReference type="ARBA" id="ARBA00001933"/>
    </source>
</evidence>
<dbReference type="InterPro" id="IPR027619">
    <property type="entry name" value="C-S_lyase_PatB-like"/>
</dbReference>
<evidence type="ECO:0000256" key="2">
    <source>
        <dbReference type="ARBA" id="ARBA00012224"/>
    </source>
</evidence>
<dbReference type="STRING" id="45851.BHV86_07090"/>
<dbReference type="InterPro" id="IPR015422">
    <property type="entry name" value="PyrdxlP-dep_Trfase_small"/>
</dbReference>
<protein>
    <recommendedName>
        <fullName evidence="2">cysteine-S-conjugate beta-lyase</fullName>
        <ecNumber evidence="2">4.4.1.13</ecNumber>
    </recommendedName>
</protein>
<dbReference type="InterPro" id="IPR051798">
    <property type="entry name" value="Class-II_PLP-Dep_Aminotrans"/>
</dbReference>
<dbReference type="PANTHER" id="PTHR43525:SF1">
    <property type="entry name" value="PROTEIN MALY"/>
    <property type="match status" value="1"/>
</dbReference>
<dbReference type="EMBL" id="ABWN01000017">
    <property type="protein sequence ID" value="EFF69759.1"/>
    <property type="molecule type" value="Genomic_DNA"/>
</dbReference>
<dbReference type="HOGENOM" id="CLU_017584_15_0_9"/>
<reference evidence="7 8" key="1">
    <citation type="submission" date="2010-02" db="EMBL/GenBank/DDBJ databases">
        <authorList>
            <person name="Weinstock G."/>
            <person name="Sodergren E."/>
            <person name="Clifton S."/>
            <person name="Fulton L."/>
            <person name="Fulton B."/>
            <person name="Courtney L."/>
            <person name="Fronick C."/>
            <person name="Harrison M."/>
            <person name="Strong C."/>
            <person name="Farmer C."/>
            <person name="Delahaunty K."/>
            <person name="Markovic C."/>
            <person name="Hall O."/>
            <person name="Minx P."/>
            <person name="Tomlinson C."/>
            <person name="Mitreva M."/>
            <person name="Nelson J."/>
            <person name="Hou S."/>
            <person name="Wollam A."/>
            <person name="Pepin K.H."/>
            <person name="Johnson M."/>
            <person name="Bhonagiri V."/>
            <person name="Zhang X."/>
            <person name="Suruliraj S."/>
            <person name="Warren W."/>
            <person name="Chinwalla A."/>
            <person name="Mardis E.R."/>
            <person name="Wilson R.K."/>
        </authorList>
    </citation>
    <scope>NUCLEOTIDE SEQUENCE [LARGE SCALE GENOMIC DNA]</scope>
    <source>
        <strain evidence="7 8">DSM 2876</strain>
    </source>
</reference>
<gene>
    <name evidence="7" type="ORF">BUTYVIB_00273</name>
</gene>
<dbReference type="CDD" id="cd00609">
    <property type="entry name" value="AAT_like"/>
    <property type="match status" value="1"/>
</dbReference>
<name>D4RWE2_9FIRM</name>